<dbReference type="STRING" id="3469.A0A4Y7J0I7"/>
<sequence length="80" mass="8887">MGTKIVELPSTVKFIWKIDNFSKLYSNNSAYLYSDVFSAAGAKWKGLIYPKGSGKVFISVSLSSRLRQISGEPGLHSHNY</sequence>
<reference evidence="3 4" key="1">
    <citation type="journal article" date="2018" name="Science">
        <title>The opium poppy genome and morphinan production.</title>
        <authorList>
            <person name="Guo L."/>
            <person name="Winzer T."/>
            <person name="Yang X."/>
            <person name="Li Y."/>
            <person name="Ning Z."/>
            <person name="He Z."/>
            <person name="Teodor R."/>
            <person name="Lu Y."/>
            <person name="Bowser T.A."/>
            <person name="Graham I.A."/>
            <person name="Ye K."/>
        </authorList>
    </citation>
    <scope>NUCLEOTIDE SEQUENCE [LARGE SCALE GENOMIC DNA]</scope>
    <source>
        <strain evidence="4">cv. HN1</strain>
        <tissue evidence="3">Leaves</tissue>
    </source>
</reference>
<dbReference type="PANTHER" id="PTHR46236:SF35">
    <property type="entry name" value="MATH DOMAIN-CONTAINING PROTEIN"/>
    <property type="match status" value="1"/>
</dbReference>
<dbReference type="InterPro" id="IPR002083">
    <property type="entry name" value="MATH/TRAF_dom"/>
</dbReference>
<evidence type="ECO:0000313" key="3">
    <source>
        <dbReference type="EMBL" id="RZC53946.1"/>
    </source>
</evidence>
<proteinExistence type="predicted"/>
<dbReference type="PROSITE" id="PS50144">
    <property type="entry name" value="MATH"/>
    <property type="match status" value="1"/>
</dbReference>
<accession>A0A4Y7J0I7</accession>
<dbReference type="AlphaFoldDB" id="A0A4Y7J0I7"/>
<dbReference type="InterPro" id="IPR008974">
    <property type="entry name" value="TRAF-like"/>
</dbReference>
<evidence type="ECO:0000256" key="1">
    <source>
        <dbReference type="ARBA" id="ARBA00023054"/>
    </source>
</evidence>
<dbReference type="Proteomes" id="UP000316621">
    <property type="component" value="Chromosome 3"/>
</dbReference>
<gene>
    <name evidence="3" type="ORF">C5167_012810</name>
</gene>
<dbReference type="CDD" id="cd00121">
    <property type="entry name" value="MATH"/>
    <property type="match status" value="1"/>
</dbReference>
<dbReference type="SUPFAM" id="SSF49599">
    <property type="entry name" value="TRAF domain-like"/>
    <property type="match status" value="1"/>
</dbReference>
<dbReference type="EMBL" id="CM010717">
    <property type="protein sequence ID" value="RZC53946.1"/>
    <property type="molecule type" value="Genomic_DNA"/>
</dbReference>
<dbReference type="InterPro" id="IPR050804">
    <property type="entry name" value="MCC"/>
</dbReference>
<keyword evidence="4" id="KW-1185">Reference proteome</keyword>
<organism evidence="3 4">
    <name type="scientific">Papaver somniferum</name>
    <name type="common">Opium poppy</name>
    <dbReference type="NCBI Taxonomy" id="3469"/>
    <lineage>
        <taxon>Eukaryota</taxon>
        <taxon>Viridiplantae</taxon>
        <taxon>Streptophyta</taxon>
        <taxon>Embryophyta</taxon>
        <taxon>Tracheophyta</taxon>
        <taxon>Spermatophyta</taxon>
        <taxon>Magnoliopsida</taxon>
        <taxon>Ranunculales</taxon>
        <taxon>Papaveraceae</taxon>
        <taxon>Papaveroideae</taxon>
        <taxon>Papaver</taxon>
    </lineage>
</organism>
<evidence type="ECO:0000313" key="4">
    <source>
        <dbReference type="Proteomes" id="UP000316621"/>
    </source>
</evidence>
<dbReference type="Pfam" id="PF22486">
    <property type="entry name" value="MATH_2"/>
    <property type="match status" value="1"/>
</dbReference>
<keyword evidence="1" id="KW-0175">Coiled coil</keyword>
<dbReference type="Gramene" id="RZC53946">
    <property type="protein sequence ID" value="RZC53946"/>
    <property type="gene ID" value="C5167_012810"/>
</dbReference>
<protein>
    <recommendedName>
        <fullName evidence="2">MATH domain-containing protein</fullName>
    </recommendedName>
</protein>
<evidence type="ECO:0000259" key="2">
    <source>
        <dbReference type="PROSITE" id="PS50144"/>
    </source>
</evidence>
<name>A0A4Y7J0I7_PAPSO</name>
<dbReference type="Gene3D" id="2.60.210.10">
    <property type="entry name" value="Apoptosis, Tumor Necrosis Factor Receptor Associated Protein 2, Chain A"/>
    <property type="match status" value="1"/>
</dbReference>
<feature type="domain" description="MATH" evidence="2">
    <location>
        <begin position="11"/>
        <end position="80"/>
    </location>
</feature>
<dbReference type="PANTHER" id="PTHR46236">
    <property type="entry name" value="TRAF-LIKE SUPERFAMILY PROTEIN"/>
    <property type="match status" value="1"/>
</dbReference>